<dbReference type="AlphaFoldDB" id="A0AAW8VGN9"/>
<organism evidence="5 6">
    <name type="scientific">Bacteroides cellulosilyticus</name>
    <dbReference type="NCBI Taxonomy" id="246787"/>
    <lineage>
        <taxon>Bacteria</taxon>
        <taxon>Pseudomonadati</taxon>
        <taxon>Bacteroidota</taxon>
        <taxon>Bacteroidia</taxon>
        <taxon>Bacteroidales</taxon>
        <taxon>Bacteroidaceae</taxon>
        <taxon>Bacteroides</taxon>
    </lineage>
</organism>
<feature type="domain" description="Tyr recombinase" evidence="4">
    <location>
        <begin position="219"/>
        <end position="393"/>
    </location>
</feature>
<dbReference type="InterPro" id="IPR011010">
    <property type="entry name" value="DNA_brk_join_enz"/>
</dbReference>
<dbReference type="RefSeq" id="WP_313753194.1">
    <property type="nucleotide sequence ID" value="NZ_JAVSNH010000001.1"/>
</dbReference>
<dbReference type="Pfam" id="PF13102">
    <property type="entry name" value="Phage_int_SAM_5"/>
    <property type="match status" value="1"/>
</dbReference>
<accession>A0AAW8VGN9</accession>
<dbReference type="GO" id="GO:0003677">
    <property type="term" value="F:DNA binding"/>
    <property type="evidence" value="ECO:0007669"/>
    <property type="project" value="UniProtKB-KW"/>
</dbReference>
<dbReference type="Gene3D" id="1.10.150.130">
    <property type="match status" value="1"/>
</dbReference>
<proteinExistence type="inferred from homology"/>
<evidence type="ECO:0000259" key="4">
    <source>
        <dbReference type="PROSITE" id="PS51898"/>
    </source>
</evidence>
<evidence type="ECO:0000256" key="1">
    <source>
        <dbReference type="ARBA" id="ARBA00008857"/>
    </source>
</evidence>
<dbReference type="CDD" id="cd01185">
    <property type="entry name" value="INTN1_C_like"/>
    <property type="match status" value="1"/>
</dbReference>
<dbReference type="Pfam" id="PF00589">
    <property type="entry name" value="Phage_integrase"/>
    <property type="match status" value="1"/>
</dbReference>
<dbReference type="SUPFAM" id="SSF56349">
    <property type="entry name" value="DNA breaking-rejoining enzymes"/>
    <property type="match status" value="1"/>
</dbReference>
<comment type="similarity">
    <text evidence="1">Belongs to the 'phage' integrase family.</text>
</comment>
<keyword evidence="3" id="KW-0233">DNA recombination</keyword>
<evidence type="ECO:0000313" key="6">
    <source>
        <dbReference type="Proteomes" id="UP001266995"/>
    </source>
</evidence>
<dbReference type="InterPro" id="IPR002104">
    <property type="entry name" value="Integrase_catalytic"/>
</dbReference>
<sequence>MRSTFKVLFYLKRNNPKPDGTVPVMGRITVDGTISQFSCKMTIPPDLWDTKTGRLTGKSTLAVKTNLALDKIRVDINRHYQEVMQADGFVTADKVKNAYLGLDVKQDTFLVLFANHNQEFSRKVGYSRSQSSYSNYCTIYKHMENYIRHEYKRDDVYLKELNLAFFNGFEHYLRTERECCTNTIWNYMIGVKHIVAIARNSGQITINPFAGYLIKPEQTDRGFLNKEELNSIVNAEMKNAQYELVRDLFVFSVFTGLSYSDVKNLTKDHLKTSFDGHLWIITRRQKTNTDSSIRLLEVPKRIIEKYKGYCRDNRLFPVPGNGTCNNILKKIGKQCGIKTRLTYHLARHTFSTTLTLSQGVPIETVSKMLGHTNIKTTQIYAKITNEKISQDMEILSHKLESLEKQITERL</sequence>
<keyword evidence="2" id="KW-0238">DNA-binding</keyword>
<dbReference type="GO" id="GO:0015074">
    <property type="term" value="P:DNA integration"/>
    <property type="evidence" value="ECO:0007669"/>
    <property type="project" value="InterPro"/>
</dbReference>
<dbReference type="PROSITE" id="PS51898">
    <property type="entry name" value="TYR_RECOMBINASE"/>
    <property type="match status" value="1"/>
</dbReference>
<name>A0AAW8VGN9_9BACE</name>
<dbReference type="PANTHER" id="PTHR30349">
    <property type="entry name" value="PHAGE INTEGRASE-RELATED"/>
    <property type="match status" value="1"/>
</dbReference>
<dbReference type="InterPro" id="IPR025269">
    <property type="entry name" value="SAM-like_dom"/>
</dbReference>
<dbReference type="PANTHER" id="PTHR30349:SF64">
    <property type="entry name" value="PROPHAGE INTEGRASE INTD-RELATED"/>
    <property type="match status" value="1"/>
</dbReference>
<dbReference type="Proteomes" id="UP001266995">
    <property type="component" value="Unassembled WGS sequence"/>
</dbReference>
<gene>
    <name evidence="5" type="ORF">RO785_10265</name>
</gene>
<comment type="caution">
    <text evidence="5">The sequence shown here is derived from an EMBL/GenBank/DDBJ whole genome shotgun (WGS) entry which is preliminary data.</text>
</comment>
<reference evidence="5" key="1">
    <citation type="submission" date="2023-08" db="EMBL/GenBank/DDBJ databases">
        <title>Reintroducing virulent viruses to syntetic microbiomes.</title>
        <authorList>
            <person name="Wilde J."/>
            <person name="Boyes R."/>
            <person name="Robinson A.V."/>
            <person name="Daisley B.A."/>
            <person name="Allen-Vercoe E."/>
        </authorList>
    </citation>
    <scope>NUCLEOTIDE SEQUENCE</scope>
    <source>
        <strain evidence="5">225I_12FAA</strain>
    </source>
</reference>
<dbReference type="InterPro" id="IPR013762">
    <property type="entry name" value="Integrase-like_cat_sf"/>
</dbReference>
<protein>
    <submittedName>
        <fullName evidence="5">Site-specific integrase</fullName>
    </submittedName>
</protein>
<dbReference type="EMBL" id="JAVSNH010000001">
    <property type="protein sequence ID" value="MDT4511361.1"/>
    <property type="molecule type" value="Genomic_DNA"/>
</dbReference>
<dbReference type="InterPro" id="IPR050090">
    <property type="entry name" value="Tyrosine_recombinase_XerCD"/>
</dbReference>
<dbReference type="Gene3D" id="1.10.443.10">
    <property type="entry name" value="Intergrase catalytic core"/>
    <property type="match status" value="1"/>
</dbReference>
<dbReference type="InterPro" id="IPR010998">
    <property type="entry name" value="Integrase_recombinase_N"/>
</dbReference>
<dbReference type="GO" id="GO:0006310">
    <property type="term" value="P:DNA recombination"/>
    <property type="evidence" value="ECO:0007669"/>
    <property type="project" value="UniProtKB-KW"/>
</dbReference>
<evidence type="ECO:0000313" key="5">
    <source>
        <dbReference type="EMBL" id="MDT4511361.1"/>
    </source>
</evidence>
<evidence type="ECO:0000256" key="3">
    <source>
        <dbReference type="ARBA" id="ARBA00023172"/>
    </source>
</evidence>
<evidence type="ECO:0000256" key="2">
    <source>
        <dbReference type="ARBA" id="ARBA00023125"/>
    </source>
</evidence>
<dbReference type="Pfam" id="PF17293">
    <property type="entry name" value="Arm-DNA-bind_5"/>
    <property type="match status" value="1"/>
</dbReference>
<dbReference type="InterPro" id="IPR035386">
    <property type="entry name" value="Arm-DNA-bind_5"/>
</dbReference>